<evidence type="ECO:0000313" key="5">
    <source>
        <dbReference type="EMBL" id="MDQ0688556.1"/>
    </source>
</evidence>
<keyword evidence="6" id="KW-1185">Reference proteome</keyword>
<dbReference type="PANTHER" id="PTHR30592:SF1">
    <property type="entry name" value="SULFUR CARRIER PROTEIN FDHD"/>
    <property type="match status" value="1"/>
</dbReference>
<dbReference type="Proteomes" id="UP001243364">
    <property type="component" value="Unassembled WGS sequence"/>
</dbReference>
<organism evidence="5 6">
    <name type="scientific">Streptomyces achromogenes</name>
    <dbReference type="NCBI Taxonomy" id="67255"/>
    <lineage>
        <taxon>Bacteria</taxon>
        <taxon>Bacillati</taxon>
        <taxon>Actinomycetota</taxon>
        <taxon>Actinomycetes</taxon>
        <taxon>Kitasatosporales</taxon>
        <taxon>Streptomycetaceae</taxon>
        <taxon>Streptomyces</taxon>
    </lineage>
</organism>
<reference evidence="5 6" key="1">
    <citation type="submission" date="2023-07" db="EMBL/GenBank/DDBJ databases">
        <title>Comparative genomics of wheat-associated soil bacteria to identify genetic determinants of phenazine resistance.</title>
        <authorList>
            <person name="Mouncey N."/>
        </authorList>
    </citation>
    <scope>NUCLEOTIDE SEQUENCE [LARGE SCALE GENOMIC DNA]</scope>
    <source>
        <strain evidence="5 6">W4I19-2</strain>
    </source>
</reference>
<keyword evidence="1" id="KW-0963">Cytoplasm</keyword>
<accession>A0ABU0QEH9</accession>
<protein>
    <submittedName>
        <fullName evidence="5">Formate dehydrogenase accessory protein FdhD</fullName>
    </submittedName>
</protein>
<dbReference type="Pfam" id="PF02634">
    <property type="entry name" value="FdhD-NarQ"/>
    <property type="match status" value="1"/>
</dbReference>
<keyword evidence="2" id="KW-0560">Oxidoreductase</keyword>
<name>A0ABU0QEH9_STRAH</name>
<dbReference type="InterPro" id="IPR016162">
    <property type="entry name" value="Ald_DH_N"/>
</dbReference>
<dbReference type="Gene3D" id="3.40.605.10">
    <property type="entry name" value="Aldehyde Dehydrogenase, Chain A, domain 1"/>
    <property type="match status" value="1"/>
</dbReference>
<dbReference type="InterPro" id="IPR016161">
    <property type="entry name" value="Ald_DH/histidinol_DH"/>
</dbReference>
<gene>
    <name evidence="5" type="ORF">QFZ56_007519</name>
</gene>
<dbReference type="InterPro" id="IPR003786">
    <property type="entry name" value="FdhD"/>
</dbReference>
<sequence>MGRVTERRRVLRIRDGAPSTRPDTLVAEEPMEIRLDGRPLAVTMRTPGDDFALAAGFLVSEGVVSRASDVTNIVYCAGATQDGGNTYNVVDVRLAPGVPLPDITLERNVYTTSSCGLCGKASLDAVRTTARWPIADTPPVRVTPGLLARLPDRLRAAQQVFDRTGGLHAAGLFSPEGDLLDLREDIGRHNAVDKVVGRALRSGGTPAVPNRSAGLRTRVLRTRPEGRHGGHPRARRRLRAVLPRGGPGQGDRTHPRRLPARRNHECLRGRSPPRRTGLTPELSAALIPPVATRGPVSARRITSGAAFANATVASDPRLAFGGTERSGQGRELAATGLREFTHTRTDWVTG</sequence>
<comment type="caution">
    <text evidence="5">The sequence shown here is derived from an EMBL/GenBank/DDBJ whole genome shotgun (WGS) entry which is preliminary data.</text>
</comment>
<dbReference type="SUPFAM" id="SSF53927">
    <property type="entry name" value="Cytidine deaminase-like"/>
    <property type="match status" value="1"/>
</dbReference>
<dbReference type="InterPro" id="IPR016193">
    <property type="entry name" value="Cytidine_deaminase-like"/>
</dbReference>
<evidence type="ECO:0000256" key="1">
    <source>
        <dbReference type="ARBA" id="ARBA00022490"/>
    </source>
</evidence>
<evidence type="ECO:0000256" key="2">
    <source>
        <dbReference type="ARBA" id="ARBA00023002"/>
    </source>
</evidence>
<dbReference type="InterPro" id="IPR016163">
    <property type="entry name" value="Ald_DH_C"/>
</dbReference>
<dbReference type="Gene3D" id="3.10.20.10">
    <property type="match status" value="1"/>
</dbReference>
<feature type="region of interest" description="Disordered" evidence="4">
    <location>
        <begin position="242"/>
        <end position="279"/>
    </location>
</feature>
<dbReference type="PANTHER" id="PTHR30592">
    <property type="entry name" value="FORMATE DEHYDROGENASE"/>
    <property type="match status" value="1"/>
</dbReference>
<evidence type="ECO:0000313" key="6">
    <source>
        <dbReference type="Proteomes" id="UP001243364"/>
    </source>
</evidence>
<proteinExistence type="predicted"/>
<dbReference type="EMBL" id="JAUSYA010000001">
    <property type="protein sequence ID" value="MDQ0688556.1"/>
    <property type="molecule type" value="Genomic_DNA"/>
</dbReference>
<evidence type="ECO:0000256" key="4">
    <source>
        <dbReference type="SAM" id="MobiDB-lite"/>
    </source>
</evidence>
<evidence type="ECO:0000256" key="3">
    <source>
        <dbReference type="ARBA" id="ARBA00023150"/>
    </source>
</evidence>
<dbReference type="Gene3D" id="3.40.309.10">
    <property type="entry name" value="Aldehyde Dehydrogenase, Chain A, domain 2"/>
    <property type="match status" value="1"/>
</dbReference>
<keyword evidence="3" id="KW-0501">Molybdenum cofactor biosynthesis</keyword>
<dbReference type="Gene3D" id="3.40.140.10">
    <property type="entry name" value="Cytidine Deaminase, domain 2"/>
    <property type="match status" value="1"/>
</dbReference>
<dbReference type="SUPFAM" id="SSF53720">
    <property type="entry name" value="ALDH-like"/>
    <property type="match status" value="1"/>
</dbReference>